<gene>
    <name evidence="1" type="ORF">MetMK1DRAFT_00019820</name>
</gene>
<organism evidence="1 2">
    <name type="scientific">Metallosphaera yellowstonensis MK1</name>
    <dbReference type="NCBI Taxonomy" id="671065"/>
    <lineage>
        <taxon>Archaea</taxon>
        <taxon>Thermoproteota</taxon>
        <taxon>Thermoprotei</taxon>
        <taxon>Sulfolobales</taxon>
        <taxon>Sulfolobaceae</taxon>
        <taxon>Metallosphaera</taxon>
    </lineage>
</organism>
<dbReference type="Pfam" id="PF13450">
    <property type="entry name" value="NAD_binding_8"/>
    <property type="match status" value="1"/>
</dbReference>
<dbReference type="Proteomes" id="UP000003980">
    <property type="component" value="Unassembled WGS sequence"/>
</dbReference>
<accession>H2C608</accession>
<dbReference type="eggNOG" id="arCOG05933">
    <property type="taxonomic scope" value="Archaea"/>
</dbReference>
<name>H2C608_9CREN</name>
<reference evidence="1 2" key="1">
    <citation type="submission" date="2012-01" db="EMBL/GenBank/DDBJ databases">
        <title>Improved High-Quality Draft sequence of Metallosphaera yellowstonensis MK1.</title>
        <authorList>
            <consortium name="US DOE Joint Genome Institute"/>
            <person name="Lucas S."/>
            <person name="Han J."/>
            <person name="Cheng J.-F."/>
            <person name="Goodwin L."/>
            <person name="Pitluck S."/>
            <person name="Peters L."/>
            <person name="Teshima H."/>
            <person name="Detter J.C."/>
            <person name="Han C."/>
            <person name="Tapia R."/>
            <person name="Land M."/>
            <person name="Hauser L."/>
            <person name="Kyrpides N."/>
            <person name="Kozubal M."/>
            <person name="Macur R.E."/>
            <person name="Jay Z."/>
            <person name="Inskeep W."/>
            <person name="Woyke T."/>
        </authorList>
    </citation>
    <scope>NUCLEOTIDE SEQUENCE [LARGE SCALE GENOMIC DNA]</scope>
    <source>
        <strain evidence="1 2">MK1</strain>
    </source>
</reference>
<keyword evidence="2" id="KW-1185">Reference proteome</keyword>
<dbReference type="EMBL" id="JH597768">
    <property type="protein sequence ID" value="EHP69235.1"/>
    <property type="molecule type" value="Genomic_DNA"/>
</dbReference>
<dbReference type="RefSeq" id="WP_009073069.1">
    <property type="nucleotide sequence ID" value="NZ_JH597768.1"/>
</dbReference>
<evidence type="ECO:0000313" key="1">
    <source>
        <dbReference type="EMBL" id="EHP69235.1"/>
    </source>
</evidence>
<dbReference type="OrthoDB" id="36755at2157"/>
<dbReference type="InterPro" id="IPR036188">
    <property type="entry name" value="FAD/NAD-bd_sf"/>
</dbReference>
<dbReference type="AlphaFoldDB" id="H2C608"/>
<dbReference type="SUPFAM" id="SSF51905">
    <property type="entry name" value="FAD/NAD(P)-binding domain"/>
    <property type="match status" value="1"/>
</dbReference>
<sequence length="291" mass="32750">MRIVIGGGITGLTVASQLEDTVVLEQQSSVGGLYSIEEVGGLTLTIIPPVVSSIKRLAEILPDLKLEEWRPIIKKTKEEHLKMKVCPFCDELPTWLDVKEGYLVHNLPEALLELGSKVKIVRGYPLRVREGKLFTNRGILEFSEIINTGSREELNRLIGVEEDLKKIGCLLAVIVSRGGINKWDVLLHGSAGISFSHVFRREIDEKHDVYHVYAFTRGGKHLDADRILGDLKRASVLTKEDVVTMRVRYIRECILAGEKEKNRPNFLRECGRLGLWDNLSLEEAVESALRC</sequence>
<evidence type="ECO:0000313" key="2">
    <source>
        <dbReference type="Proteomes" id="UP000003980"/>
    </source>
</evidence>
<dbReference type="Gene3D" id="3.50.50.60">
    <property type="entry name" value="FAD/NAD(P)-binding domain"/>
    <property type="match status" value="1"/>
</dbReference>
<proteinExistence type="predicted"/>
<dbReference type="HOGENOM" id="CLU_978674_0_0_2"/>
<protein>
    <submittedName>
        <fullName evidence="1">Uncharacterized protein</fullName>
    </submittedName>
</protein>